<comment type="domain">
    <text evidence="6">The J domain is necessary and sufficient to stimulate DnaK ATPase activity. Zinc center 1 plays an important role in the autonomous, DnaK-independent chaperone activity of DnaJ. Zinc center 2 is essential for interaction with DnaK and for DnaJ activity.</text>
</comment>
<evidence type="ECO:0000259" key="10">
    <source>
        <dbReference type="PROSITE" id="PS51188"/>
    </source>
</evidence>
<dbReference type="PANTHER" id="PTHR43096">
    <property type="entry name" value="DNAJ HOMOLOG 1, MITOCHONDRIAL-RELATED"/>
    <property type="match status" value="1"/>
</dbReference>
<dbReference type="InterPro" id="IPR001305">
    <property type="entry name" value="HSP_DnaJ_Cys-rich_dom"/>
</dbReference>
<comment type="function">
    <text evidence="6">Participates actively in the response to hyperosmotic and heat shock by preventing the aggregation of stress-denatured proteins and by disaggregating proteins, also in an autonomous, DnaK-independent fashion. Unfolded proteins bind initially to DnaJ; upon interaction with the DnaJ-bound protein, DnaK hydrolyzes its bound ATP, resulting in the formation of a stable complex. GrpE releases ADP from DnaK; ATP binding to DnaK triggers the release of the substrate protein, thus completing the reaction cycle. Several rounds of ATP-dependent interactions between DnaJ, DnaK and GrpE are required for fully efficient folding. Also involved, together with DnaK and GrpE, in the DNA replication of plasmids through activation of initiation proteins.</text>
</comment>
<feature type="domain" description="CR-type" evidence="10">
    <location>
        <begin position="154"/>
        <end position="236"/>
    </location>
</feature>
<dbReference type="FunFam" id="2.10.230.10:FF:000002">
    <property type="entry name" value="Molecular chaperone DnaJ"/>
    <property type="match status" value="1"/>
</dbReference>
<feature type="repeat" description="CXXCXGXG motif" evidence="6">
    <location>
        <begin position="167"/>
        <end position="174"/>
    </location>
</feature>
<dbReference type="FunFam" id="2.60.260.20:FF:000005">
    <property type="entry name" value="Chaperone protein dnaJ 1, mitochondrial"/>
    <property type="match status" value="1"/>
</dbReference>
<comment type="subcellular location">
    <subcellularLocation>
        <location evidence="6">Cytoplasm</location>
    </subcellularLocation>
</comment>
<feature type="repeat" description="CXXCXGXG motif" evidence="6">
    <location>
        <begin position="210"/>
        <end position="217"/>
    </location>
</feature>
<dbReference type="OrthoDB" id="8967at2157"/>
<feature type="zinc finger region" description="CR-type" evidence="7">
    <location>
        <begin position="154"/>
        <end position="236"/>
    </location>
</feature>
<accession>A0A6B0SYA1</accession>
<evidence type="ECO:0000313" key="12">
    <source>
        <dbReference type="Proteomes" id="UP000437065"/>
    </source>
</evidence>
<feature type="binding site" evidence="6">
    <location>
        <position position="227"/>
    </location>
    <ligand>
        <name>Zn(2+)</name>
        <dbReference type="ChEBI" id="CHEBI:29105"/>
        <label>1</label>
    </ligand>
</feature>
<dbReference type="RefSeq" id="WP_159664601.1">
    <property type="nucleotide sequence ID" value="NZ_WUUS01000003.1"/>
</dbReference>
<dbReference type="PROSITE" id="PS51188">
    <property type="entry name" value="ZF_CR"/>
    <property type="match status" value="1"/>
</dbReference>
<dbReference type="CDD" id="cd10747">
    <property type="entry name" value="DnaJ_C"/>
    <property type="match status" value="1"/>
</dbReference>
<dbReference type="Gene3D" id="1.10.287.110">
    <property type="entry name" value="DnaJ domain"/>
    <property type="match status" value="1"/>
</dbReference>
<protein>
    <recommendedName>
        <fullName evidence="6">Chaperone protein DnaJ</fullName>
    </recommendedName>
</protein>
<feature type="compositionally biased region" description="Basic and acidic residues" evidence="8">
    <location>
        <begin position="24"/>
        <end position="35"/>
    </location>
</feature>
<dbReference type="Pfam" id="PF00226">
    <property type="entry name" value="DnaJ"/>
    <property type="match status" value="1"/>
</dbReference>
<feature type="binding site" evidence="6">
    <location>
        <position position="187"/>
    </location>
    <ligand>
        <name>Zn(2+)</name>
        <dbReference type="ChEBI" id="CHEBI:29105"/>
        <label>2</label>
    </ligand>
</feature>
<dbReference type="AlphaFoldDB" id="A0A6B0SYA1"/>
<dbReference type="SUPFAM" id="SSF57938">
    <property type="entry name" value="DnaJ/Hsp40 cysteine-rich domain"/>
    <property type="match status" value="1"/>
</dbReference>
<keyword evidence="1 6" id="KW-0479">Metal-binding</keyword>
<evidence type="ECO:0000256" key="2">
    <source>
        <dbReference type="ARBA" id="ARBA00022737"/>
    </source>
</evidence>
<feature type="region of interest" description="Disordered" evidence="8">
    <location>
        <begin position="24"/>
        <end position="52"/>
    </location>
</feature>
<dbReference type="Proteomes" id="UP000437065">
    <property type="component" value="Unassembled WGS sequence"/>
</dbReference>
<evidence type="ECO:0000256" key="8">
    <source>
        <dbReference type="SAM" id="MobiDB-lite"/>
    </source>
</evidence>
<evidence type="ECO:0000256" key="7">
    <source>
        <dbReference type="PROSITE-ProRule" id="PRU00546"/>
    </source>
</evidence>
<reference evidence="11 12" key="1">
    <citation type="submission" date="2019-12" db="EMBL/GenBank/DDBJ databases">
        <title>Isolation and characterization of three novel carbon monoxide-oxidizing members of Halobacteria from salione crusts and soils.</title>
        <authorList>
            <person name="Myers M.R."/>
            <person name="King G.M."/>
        </authorList>
    </citation>
    <scope>NUCLEOTIDE SEQUENCE [LARGE SCALE GENOMIC DNA]</scope>
    <source>
        <strain evidence="11 12">WSA2</strain>
    </source>
</reference>
<dbReference type="InterPro" id="IPR008971">
    <property type="entry name" value="HSP40/DnaJ_pept-bd"/>
</dbReference>
<feature type="binding site" evidence="6">
    <location>
        <position position="184"/>
    </location>
    <ligand>
        <name>Zn(2+)</name>
        <dbReference type="ChEBI" id="CHEBI:29105"/>
        <label>2</label>
    </ligand>
</feature>
<keyword evidence="4 6" id="KW-0862">Zinc</keyword>
<evidence type="ECO:0000256" key="5">
    <source>
        <dbReference type="ARBA" id="ARBA00023186"/>
    </source>
</evidence>
<dbReference type="PROSITE" id="PS50076">
    <property type="entry name" value="DNAJ_2"/>
    <property type="match status" value="1"/>
</dbReference>
<evidence type="ECO:0000256" key="3">
    <source>
        <dbReference type="ARBA" id="ARBA00022771"/>
    </source>
</evidence>
<keyword evidence="6" id="KW-0346">Stress response</keyword>
<feature type="domain" description="J" evidence="9">
    <location>
        <begin position="4"/>
        <end position="68"/>
    </location>
</feature>
<keyword evidence="5 6" id="KW-0143">Chaperone</keyword>
<feature type="repeat" description="CXXCXGXG motif" evidence="6">
    <location>
        <begin position="184"/>
        <end position="191"/>
    </location>
</feature>
<dbReference type="Pfam" id="PF00684">
    <property type="entry name" value="DnaJ_CXXCXGXG"/>
    <property type="match status" value="1"/>
</dbReference>
<dbReference type="SMART" id="SM00271">
    <property type="entry name" value="DnaJ"/>
    <property type="match status" value="1"/>
</dbReference>
<feature type="binding site" evidence="6">
    <location>
        <position position="213"/>
    </location>
    <ligand>
        <name>Zn(2+)</name>
        <dbReference type="ChEBI" id="CHEBI:29105"/>
        <label>2</label>
    </ligand>
</feature>
<dbReference type="InterPro" id="IPR001623">
    <property type="entry name" value="DnaJ_domain"/>
</dbReference>
<dbReference type="InterPro" id="IPR036410">
    <property type="entry name" value="HSP_DnaJ_Cys-rich_dom_sf"/>
</dbReference>
<dbReference type="NCBIfam" id="TIGR02349">
    <property type="entry name" value="DnaJ_bact"/>
    <property type="match status" value="1"/>
</dbReference>
<name>A0A6B0SYA1_9EURY</name>
<dbReference type="SUPFAM" id="SSF46565">
    <property type="entry name" value="Chaperone J-domain"/>
    <property type="match status" value="1"/>
</dbReference>
<dbReference type="GO" id="GO:0042026">
    <property type="term" value="P:protein refolding"/>
    <property type="evidence" value="ECO:0007669"/>
    <property type="project" value="TreeGrafter"/>
</dbReference>
<dbReference type="EMBL" id="WUUS01000003">
    <property type="protein sequence ID" value="MXR40950.1"/>
    <property type="molecule type" value="Genomic_DNA"/>
</dbReference>
<feature type="binding site" evidence="6">
    <location>
        <position position="210"/>
    </location>
    <ligand>
        <name>Zn(2+)</name>
        <dbReference type="ChEBI" id="CHEBI:29105"/>
        <label>2</label>
    </ligand>
</feature>
<feature type="repeat" description="CXXCXGXG motif" evidence="6">
    <location>
        <begin position="224"/>
        <end position="231"/>
    </location>
</feature>
<dbReference type="GO" id="GO:0031072">
    <property type="term" value="F:heat shock protein binding"/>
    <property type="evidence" value="ECO:0007669"/>
    <property type="project" value="InterPro"/>
</dbReference>
<feature type="binding site" evidence="6">
    <location>
        <position position="224"/>
    </location>
    <ligand>
        <name>Zn(2+)</name>
        <dbReference type="ChEBI" id="CHEBI:29105"/>
        <label>1</label>
    </ligand>
</feature>
<dbReference type="CDD" id="cd10719">
    <property type="entry name" value="DnaJ_zf"/>
    <property type="match status" value="1"/>
</dbReference>
<proteinExistence type="inferred from homology"/>
<dbReference type="Gene3D" id="2.60.260.20">
    <property type="entry name" value="Urease metallochaperone UreE, N-terminal domain"/>
    <property type="match status" value="2"/>
</dbReference>
<comment type="similarity">
    <text evidence="6">Belongs to the DnaJ family.</text>
</comment>
<comment type="caution">
    <text evidence="11">The sequence shown here is derived from an EMBL/GenBank/DDBJ whole genome shotgun (WGS) entry which is preliminary data.</text>
</comment>
<evidence type="ECO:0000256" key="1">
    <source>
        <dbReference type="ARBA" id="ARBA00022723"/>
    </source>
</evidence>
<dbReference type="Pfam" id="PF01556">
    <property type="entry name" value="DnaJ_C"/>
    <property type="match status" value="1"/>
</dbReference>
<dbReference type="InterPro" id="IPR012724">
    <property type="entry name" value="DnaJ"/>
</dbReference>
<evidence type="ECO:0000256" key="4">
    <source>
        <dbReference type="ARBA" id="ARBA00022833"/>
    </source>
</evidence>
<comment type="subunit">
    <text evidence="6">Homodimer.</text>
</comment>
<keyword evidence="3 6" id="KW-0863">Zinc-finger</keyword>
<dbReference type="GO" id="GO:0009408">
    <property type="term" value="P:response to heat"/>
    <property type="evidence" value="ECO:0007669"/>
    <property type="project" value="InterPro"/>
</dbReference>
<dbReference type="CDD" id="cd06257">
    <property type="entry name" value="DnaJ"/>
    <property type="match status" value="1"/>
</dbReference>
<keyword evidence="6" id="KW-0235">DNA replication</keyword>
<dbReference type="PRINTS" id="PR00625">
    <property type="entry name" value="JDOMAIN"/>
</dbReference>
<dbReference type="GO" id="GO:0005524">
    <property type="term" value="F:ATP binding"/>
    <property type="evidence" value="ECO:0007669"/>
    <property type="project" value="InterPro"/>
</dbReference>
<keyword evidence="2 6" id="KW-0677">Repeat</keyword>
<evidence type="ECO:0000259" key="9">
    <source>
        <dbReference type="PROSITE" id="PS50076"/>
    </source>
</evidence>
<comment type="cofactor">
    <cofactor evidence="6">
        <name>Zn(2+)</name>
        <dbReference type="ChEBI" id="CHEBI:29105"/>
    </cofactor>
    <text evidence="6">Binds 2 Zn(2+) ions per monomer.</text>
</comment>
<dbReference type="PANTHER" id="PTHR43096:SF52">
    <property type="entry name" value="DNAJ HOMOLOG 1, MITOCHONDRIAL-RELATED"/>
    <property type="match status" value="1"/>
</dbReference>
<feature type="binding site" evidence="6">
    <location>
        <position position="167"/>
    </location>
    <ligand>
        <name>Zn(2+)</name>
        <dbReference type="ChEBI" id="CHEBI:29105"/>
        <label>1</label>
    </ligand>
</feature>
<evidence type="ECO:0000256" key="6">
    <source>
        <dbReference type="HAMAP-Rule" id="MF_01152"/>
    </source>
</evidence>
<dbReference type="Gene3D" id="2.10.230.10">
    <property type="entry name" value="Heat shock protein DnaJ, cysteine-rich domain"/>
    <property type="match status" value="1"/>
</dbReference>
<dbReference type="InterPro" id="IPR002939">
    <property type="entry name" value="DnaJ_C"/>
</dbReference>
<dbReference type="GO" id="GO:0006260">
    <property type="term" value="P:DNA replication"/>
    <property type="evidence" value="ECO:0007669"/>
    <property type="project" value="UniProtKB-KW"/>
</dbReference>
<dbReference type="GO" id="GO:0005737">
    <property type="term" value="C:cytoplasm"/>
    <property type="evidence" value="ECO:0007669"/>
    <property type="project" value="UniProtKB-SubCell"/>
</dbReference>
<organism evidence="11 12">
    <name type="scientific">Halobaculum saliterrae</name>
    <dbReference type="NCBI Taxonomy" id="2073113"/>
    <lineage>
        <taxon>Archaea</taxon>
        <taxon>Methanobacteriati</taxon>
        <taxon>Methanobacteriota</taxon>
        <taxon>Stenosarchaea group</taxon>
        <taxon>Halobacteria</taxon>
        <taxon>Halobacteriales</taxon>
        <taxon>Haloferacaceae</taxon>
        <taxon>Halobaculum</taxon>
    </lineage>
</organism>
<gene>
    <name evidence="6 11" type="primary">dnaJ</name>
    <name evidence="11" type="ORF">GRX01_06295</name>
</gene>
<dbReference type="HAMAP" id="MF_01152">
    <property type="entry name" value="DnaJ"/>
    <property type="match status" value="1"/>
</dbReference>
<keyword evidence="12" id="KW-1185">Reference proteome</keyword>
<evidence type="ECO:0000313" key="11">
    <source>
        <dbReference type="EMBL" id="MXR40950.1"/>
    </source>
</evidence>
<feature type="binding site" evidence="6">
    <location>
        <position position="170"/>
    </location>
    <ligand>
        <name>Zn(2+)</name>
        <dbReference type="ChEBI" id="CHEBI:29105"/>
        <label>1</label>
    </ligand>
</feature>
<dbReference type="SUPFAM" id="SSF49493">
    <property type="entry name" value="HSP40/DnaJ peptide-binding domain"/>
    <property type="match status" value="2"/>
</dbReference>
<dbReference type="GO" id="GO:0008270">
    <property type="term" value="F:zinc ion binding"/>
    <property type="evidence" value="ECO:0007669"/>
    <property type="project" value="UniProtKB-UniRule"/>
</dbReference>
<dbReference type="NCBIfam" id="NF008035">
    <property type="entry name" value="PRK10767.1"/>
    <property type="match status" value="1"/>
</dbReference>
<dbReference type="GO" id="GO:0051082">
    <property type="term" value="F:unfolded protein binding"/>
    <property type="evidence" value="ECO:0007669"/>
    <property type="project" value="UniProtKB-UniRule"/>
</dbReference>
<dbReference type="InterPro" id="IPR036869">
    <property type="entry name" value="J_dom_sf"/>
</dbReference>
<sequence length="393" mass="41839">MSEDFYDVLGVSRDASEEEIKQAYRQKATEYHPDVSDEPDAEEKFKKVKKAKEVLTDEEKRQAYDQMGHDQFEQAEKRGGFEGGGAGAGGMGGGPFGGGGGMGGGMGGGGMGGLGDIFEEFFGGGGGGRGRGGPRPGKDLRTNLEIDLQEAHDGVTKQFSVARPSRCEECGGSGHPEDADVRTCPQCDGRGQVRQVQQTPLGRVQQTGTCPQCEGEGELYSEDCAVCDGSGVTREEASLSVDVPAGIQDGQTLRMDGEGAPGEPGARDGDLLIEVHVEGDDRFERDGADLHLTEPVSFPQAVFGDTIQLETLDGSVEFEVPAGTQSGETFRLKGKGMPRLRRRGNGNLYVQVQVVTPEDLTSEQREALKTFAAEGGEEIDVSEGFFEKIKNSL</sequence>
<keyword evidence="6" id="KW-0963">Cytoplasm</keyword>